<dbReference type="Proteomes" id="UP001056120">
    <property type="component" value="Linkage Group LG07"/>
</dbReference>
<reference evidence="2" key="1">
    <citation type="journal article" date="2022" name="Mol. Ecol. Resour.">
        <title>The genomes of chicory, endive, great burdock and yacon provide insights into Asteraceae palaeo-polyploidization history and plant inulin production.</title>
        <authorList>
            <person name="Fan W."/>
            <person name="Wang S."/>
            <person name="Wang H."/>
            <person name="Wang A."/>
            <person name="Jiang F."/>
            <person name="Liu H."/>
            <person name="Zhao H."/>
            <person name="Xu D."/>
            <person name="Zhang Y."/>
        </authorList>
    </citation>
    <scope>NUCLEOTIDE SEQUENCE [LARGE SCALE GENOMIC DNA]</scope>
    <source>
        <strain evidence="2">cv. Yunnan</strain>
    </source>
</reference>
<accession>A0ACB9ITG0</accession>
<sequence length="265" mass="30146">MASEDHYKLTYTITTSADVQHPKLMSEYDEKVIALIARDNMAYGSIAMALPMDVFNIFAEYSTAKDVWVALCIRYEGSAELKVLGTEYPTIELNKKLLDSLPEEWNMYRIMIKKTEKLSDLSQQELYSIMDSTTSSNKTIMAYFQTDVPPSIYGIQPTITSTSQKLTTMIPDEYLPIMTAIMSCYDALISGNLTPVSFQPDNLEHINPDDLEKMDIDWCMAMLTLRAKRFIKRTGMDRFKQGKTLGFDIKKVCRIVKVQDGSVLS</sequence>
<comment type="caution">
    <text evidence="1">The sequence shown here is derived from an EMBL/GenBank/DDBJ whole genome shotgun (WGS) entry which is preliminary data.</text>
</comment>
<protein>
    <submittedName>
        <fullName evidence="1">Uncharacterized protein</fullName>
    </submittedName>
</protein>
<evidence type="ECO:0000313" key="2">
    <source>
        <dbReference type="Proteomes" id="UP001056120"/>
    </source>
</evidence>
<name>A0ACB9ITG0_9ASTR</name>
<reference evidence="1 2" key="2">
    <citation type="journal article" date="2022" name="Mol. Ecol. Resour.">
        <title>The genomes of chicory, endive, great burdock and yacon provide insights into Asteraceae paleo-polyploidization history and plant inulin production.</title>
        <authorList>
            <person name="Fan W."/>
            <person name="Wang S."/>
            <person name="Wang H."/>
            <person name="Wang A."/>
            <person name="Jiang F."/>
            <person name="Liu H."/>
            <person name="Zhao H."/>
            <person name="Xu D."/>
            <person name="Zhang Y."/>
        </authorList>
    </citation>
    <scope>NUCLEOTIDE SEQUENCE [LARGE SCALE GENOMIC DNA]</scope>
    <source>
        <strain evidence="2">cv. Yunnan</strain>
        <tissue evidence="1">Leaves</tissue>
    </source>
</reference>
<dbReference type="EMBL" id="CM042024">
    <property type="protein sequence ID" value="KAI3810665.1"/>
    <property type="molecule type" value="Genomic_DNA"/>
</dbReference>
<organism evidence="1 2">
    <name type="scientific">Smallanthus sonchifolius</name>
    <dbReference type="NCBI Taxonomy" id="185202"/>
    <lineage>
        <taxon>Eukaryota</taxon>
        <taxon>Viridiplantae</taxon>
        <taxon>Streptophyta</taxon>
        <taxon>Embryophyta</taxon>
        <taxon>Tracheophyta</taxon>
        <taxon>Spermatophyta</taxon>
        <taxon>Magnoliopsida</taxon>
        <taxon>eudicotyledons</taxon>
        <taxon>Gunneridae</taxon>
        <taxon>Pentapetalae</taxon>
        <taxon>asterids</taxon>
        <taxon>campanulids</taxon>
        <taxon>Asterales</taxon>
        <taxon>Asteraceae</taxon>
        <taxon>Asteroideae</taxon>
        <taxon>Heliantheae alliance</taxon>
        <taxon>Millerieae</taxon>
        <taxon>Smallanthus</taxon>
    </lineage>
</organism>
<keyword evidence="2" id="KW-1185">Reference proteome</keyword>
<proteinExistence type="predicted"/>
<gene>
    <name evidence="1" type="ORF">L1987_20287</name>
</gene>
<evidence type="ECO:0000313" key="1">
    <source>
        <dbReference type="EMBL" id="KAI3810665.1"/>
    </source>
</evidence>